<reference evidence="2" key="1">
    <citation type="submission" date="2022-11" db="EMBL/GenBank/DDBJ databases">
        <title>Chromosomal genome sequence assembly and mating type (MAT) locus characterization of the leprose asexual lichenized fungus Lepraria neglecta (Nyl.) Erichsen.</title>
        <authorList>
            <person name="Allen J.L."/>
            <person name="Pfeffer B."/>
        </authorList>
    </citation>
    <scope>NUCLEOTIDE SEQUENCE</scope>
    <source>
        <strain evidence="2">Allen 5258</strain>
    </source>
</reference>
<proteinExistence type="predicted"/>
<keyword evidence="3" id="KW-1185">Reference proteome</keyword>
<name>A0AAD9ZDL2_9LECA</name>
<dbReference type="Proteomes" id="UP001276659">
    <property type="component" value="Unassembled WGS sequence"/>
</dbReference>
<evidence type="ECO:0000313" key="2">
    <source>
        <dbReference type="EMBL" id="KAK3174433.1"/>
    </source>
</evidence>
<sequence>MDPWKDSDLQDELVQMRRKIEKLETEKLLQGDEIRALKAEARSYQDELRSLNGKVQSLEEQALQETPAGNIGKEVRLRYLERHRQWMGRGIGKPGYERIKCGDRAAHRGRPVVDALLCLTGLITDREVYPDLYGVIPETMKKWKDVPEMIEITGFHASLQSEGRLTSDFQVPFERFLEVAKTYFSSMELRAAFRENNTLQQLQDELQNCYDKIVAANPRGRQDSSSQHNP</sequence>
<protein>
    <submittedName>
        <fullName evidence="2">Uncharacterized protein</fullName>
    </submittedName>
</protein>
<dbReference type="EMBL" id="JASNWA010000006">
    <property type="protein sequence ID" value="KAK3174433.1"/>
    <property type="molecule type" value="Genomic_DNA"/>
</dbReference>
<evidence type="ECO:0000313" key="3">
    <source>
        <dbReference type="Proteomes" id="UP001276659"/>
    </source>
</evidence>
<dbReference type="AlphaFoldDB" id="A0AAD9ZDL2"/>
<evidence type="ECO:0000256" key="1">
    <source>
        <dbReference type="SAM" id="Coils"/>
    </source>
</evidence>
<comment type="caution">
    <text evidence="2">The sequence shown here is derived from an EMBL/GenBank/DDBJ whole genome shotgun (WGS) entry which is preliminary data.</text>
</comment>
<feature type="coiled-coil region" evidence="1">
    <location>
        <begin position="6"/>
        <end position="61"/>
    </location>
</feature>
<keyword evidence="1" id="KW-0175">Coiled coil</keyword>
<organism evidence="2 3">
    <name type="scientific">Lepraria neglecta</name>
    <dbReference type="NCBI Taxonomy" id="209136"/>
    <lineage>
        <taxon>Eukaryota</taxon>
        <taxon>Fungi</taxon>
        <taxon>Dikarya</taxon>
        <taxon>Ascomycota</taxon>
        <taxon>Pezizomycotina</taxon>
        <taxon>Lecanoromycetes</taxon>
        <taxon>OSLEUM clade</taxon>
        <taxon>Lecanoromycetidae</taxon>
        <taxon>Lecanorales</taxon>
        <taxon>Lecanorineae</taxon>
        <taxon>Stereocaulaceae</taxon>
        <taxon>Lepraria</taxon>
    </lineage>
</organism>
<gene>
    <name evidence="2" type="ORF">OEA41_001679</name>
</gene>
<accession>A0AAD9ZDL2</accession>